<dbReference type="EMBL" id="WVIE01000011">
    <property type="protein sequence ID" value="NDJ17842.1"/>
    <property type="molecule type" value="Genomic_DNA"/>
</dbReference>
<gene>
    <name evidence="1" type="ORF">GS601_11140</name>
</gene>
<dbReference type="InterPro" id="IPR036938">
    <property type="entry name" value="PAP2/HPO_sf"/>
</dbReference>
<proteinExistence type="predicted"/>
<organism evidence="1 2">
    <name type="scientific">Myxacorys almedinensis A</name>
    <dbReference type="NCBI Taxonomy" id="2690445"/>
    <lineage>
        <taxon>Bacteria</taxon>
        <taxon>Bacillati</taxon>
        <taxon>Cyanobacteriota</taxon>
        <taxon>Cyanophyceae</taxon>
        <taxon>Leptolyngbyales</taxon>
        <taxon>Leptolyngbyaceae</taxon>
        <taxon>Myxacorys</taxon>
        <taxon>Myxacorys almedinensis</taxon>
    </lineage>
</organism>
<keyword evidence="2" id="KW-1185">Reference proteome</keyword>
<dbReference type="Proteomes" id="UP000646053">
    <property type="component" value="Unassembled WGS sequence"/>
</dbReference>
<sequence>MNFHPNYECQEVGPLSNVDRREKSLKIRQEAAQIAYLKPLPEHPCNGEEQTYLGKDGQPNYIANFSKGLPHNHLGEVDRRAYQALLKALKSGQSEDFETIPLGGIPCSRPLTNPQAGLAFDLEGADAHALKMRPAPRIDGAQNSAEMAELYWMALLRDVNFTDYDRSYLAIAAAQDLSQFSDYRAPKVERSTQTGLAHEVTPNLLFRGDTPGDVVGPYLSQFLLKDIGYGSLTISQRQKTVLPGIDYLTDYNSWLDVQNGRFTSGDAFDTTRRYIRNLRDLGHYVHVDALYEAYLNACLILLDSKAPLNVGNPYRNSKTQMGFGTFGAPHVLSLVTEVATRALKAVWYQKWYVHRRLRPETFGGRIHNHVTNAAHYPINEEIFNSSALKEVHSRYGTYLLPIAFPEGSPTHPAYGSGHATVAGACVTVLKAWFDETAPIFNPVVANDDGTELIPYSGTDASKMTIGGELNKVAANISSGRNASGVHWRTDFTESLKLGEDIAVSILRQQNLTYNEVSNFEFSGFDGSLIKI</sequence>
<evidence type="ECO:0000313" key="2">
    <source>
        <dbReference type="Proteomes" id="UP000646053"/>
    </source>
</evidence>
<name>A0A8J7Z0F5_9CYAN</name>
<dbReference type="InterPro" id="IPR016119">
    <property type="entry name" value="Br/Cl_peroxidase_C"/>
</dbReference>
<reference evidence="1" key="1">
    <citation type="submission" date="2019-12" db="EMBL/GenBank/DDBJ databases">
        <title>High-Quality draft genome sequences of three cyanobacteria isolated from the limestone walls of the Old Cathedral of Coimbra.</title>
        <authorList>
            <person name="Tiago I."/>
            <person name="Soares F."/>
            <person name="Portugal A."/>
        </authorList>
    </citation>
    <scope>NUCLEOTIDE SEQUENCE</scope>
    <source>
        <strain evidence="1">A</strain>
    </source>
</reference>
<dbReference type="PANTHER" id="PTHR34599:SF1">
    <property type="entry name" value="PHOSPHATIDIC ACID PHOSPHATASE TYPE 2_HALOPEROXIDASE DOMAIN-CONTAINING PROTEIN"/>
    <property type="match status" value="1"/>
</dbReference>
<dbReference type="GO" id="GO:0004601">
    <property type="term" value="F:peroxidase activity"/>
    <property type="evidence" value="ECO:0007669"/>
    <property type="project" value="InterPro"/>
</dbReference>
<dbReference type="SUPFAM" id="SSF48317">
    <property type="entry name" value="Acid phosphatase/Vanadium-dependent haloperoxidase"/>
    <property type="match status" value="1"/>
</dbReference>
<accession>A0A8J7Z0F5</accession>
<dbReference type="RefSeq" id="WP_162423365.1">
    <property type="nucleotide sequence ID" value="NZ_WVIE01000011.1"/>
</dbReference>
<evidence type="ECO:0000313" key="1">
    <source>
        <dbReference type="EMBL" id="NDJ17842.1"/>
    </source>
</evidence>
<dbReference type="CDD" id="cd03398">
    <property type="entry name" value="PAP2_haloperoxidase"/>
    <property type="match status" value="1"/>
</dbReference>
<protein>
    <submittedName>
        <fullName evidence="1">Phosphoesterase</fullName>
    </submittedName>
</protein>
<comment type="caution">
    <text evidence="1">The sequence shown here is derived from an EMBL/GenBank/DDBJ whole genome shotgun (WGS) entry which is preliminary data.</text>
</comment>
<dbReference type="PANTHER" id="PTHR34599">
    <property type="entry name" value="PEROXIDASE-RELATED"/>
    <property type="match status" value="1"/>
</dbReference>
<dbReference type="InterPro" id="IPR052559">
    <property type="entry name" value="V-haloperoxidase"/>
</dbReference>
<dbReference type="Gene3D" id="1.10.606.10">
    <property type="entry name" value="Vanadium-containing Chloroperoxidase, domain 2"/>
    <property type="match status" value="1"/>
</dbReference>
<dbReference type="AlphaFoldDB" id="A0A8J7Z0F5"/>